<dbReference type="GO" id="GO:0004722">
    <property type="term" value="F:protein serine/threonine phosphatase activity"/>
    <property type="evidence" value="ECO:0007669"/>
    <property type="project" value="UniProtKB-EC"/>
</dbReference>
<keyword evidence="2" id="KW-0479">Metal-binding</keyword>
<dbReference type="GO" id="GO:0046872">
    <property type="term" value="F:metal ion binding"/>
    <property type="evidence" value="ECO:0007669"/>
    <property type="project" value="UniProtKB-KW"/>
</dbReference>
<dbReference type="Pfam" id="PF00149">
    <property type="entry name" value="Metallophos"/>
    <property type="match status" value="1"/>
</dbReference>
<evidence type="ECO:0000256" key="5">
    <source>
        <dbReference type="RuleBase" id="RU004273"/>
    </source>
</evidence>
<dbReference type="InterPro" id="IPR047129">
    <property type="entry name" value="PPA2-like"/>
</dbReference>
<feature type="domain" description="Serine/threonine specific protein phosphatases" evidence="6">
    <location>
        <begin position="137"/>
        <end position="142"/>
    </location>
</feature>
<dbReference type="WBParaSite" id="PTRK_0000287100.1">
    <property type="protein sequence ID" value="PTRK_0000287100.1"/>
    <property type="gene ID" value="PTRK_0000287100"/>
</dbReference>
<evidence type="ECO:0000256" key="2">
    <source>
        <dbReference type="ARBA" id="ARBA00022723"/>
    </source>
</evidence>
<reference evidence="8" key="1">
    <citation type="submission" date="2017-02" db="UniProtKB">
        <authorList>
            <consortium name="WormBaseParasite"/>
        </authorList>
    </citation>
    <scope>IDENTIFICATION</scope>
</reference>
<comment type="cofactor">
    <cofactor evidence="1">
        <name>Mn(2+)</name>
        <dbReference type="ChEBI" id="CHEBI:29035"/>
    </cofactor>
</comment>
<evidence type="ECO:0000259" key="6">
    <source>
        <dbReference type="PROSITE" id="PS00125"/>
    </source>
</evidence>
<proteinExistence type="inferred from homology"/>
<keyword evidence="4" id="KW-0464">Manganese</keyword>
<dbReference type="SMART" id="SM00156">
    <property type="entry name" value="PP2Ac"/>
    <property type="match status" value="1"/>
</dbReference>
<dbReference type="Proteomes" id="UP000038045">
    <property type="component" value="Unplaced"/>
</dbReference>
<dbReference type="PRINTS" id="PR00114">
    <property type="entry name" value="STPHPHTASE"/>
</dbReference>
<evidence type="ECO:0000313" key="7">
    <source>
        <dbReference type="Proteomes" id="UP000038045"/>
    </source>
</evidence>
<sequence>MTKNLSIDDAVAEISQGLETMQAKDSEIGNVQLDKWIEDVEKCKYLIEKDMRTLCDLAISRLEKLPNVLKLTSPITVCGDIHGQFYDLMKLFETGGPVRDGKYIFLGDYVDRGYYSLETITLLLLYFVRYPDNVVLLRGNHESSRVSQVYGFYDECQTKYGNSYVWKYCNDVFNILPLAATIDEDIFCIHGGLSPEIQYIDQLYSIKRNREIPLDGPLSDLLWSDPEENLLEDFASSPRGCGWIFSEGAVTKFNQDNDITLICRSHQLVMEGFKMFFDDKLCTVWSAPNYVYRCGNDASILNVKTSDDLQVTYFKAVDRESRVVPSRFVIPYFL</sequence>
<accession>A0A0N4Z6R6</accession>
<dbReference type="EC" id="3.1.3.16" evidence="5"/>
<dbReference type="STRING" id="131310.A0A0N4Z6R6"/>
<keyword evidence="7" id="KW-1185">Reference proteome</keyword>
<dbReference type="PANTHER" id="PTHR45619">
    <property type="entry name" value="SERINE/THREONINE-PROTEIN PHOSPHATASE PP2A-RELATED"/>
    <property type="match status" value="1"/>
</dbReference>
<protein>
    <recommendedName>
        <fullName evidence="5">Serine/threonine-protein phosphatase</fullName>
        <ecNumber evidence="5">3.1.3.16</ecNumber>
    </recommendedName>
</protein>
<comment type="similarity">
    <text evidence="5">Belongs to the PPP phosphatase family.</text>
</comment>
<evidence type="ECO:0000256" key="1">
    <source>
        <dbReference type="ARBA" id="ARBA00001936"/>
    </source>
</evidence>
<evidence type="ECO:0000256" key="3">
    <source>
        <dbReference type="ARBA" id="ARBA00022801"/>
    </source>
</evidence>
<dbReference type="SUPFAM" id="SSF56300">
    <property type="entry name" value="Metallo-dependent phosphatases"/>
    <property type="match status" value="1"/>
</dbReference>
<dbReference type="InterPro" id="IPR006186">
    <property type="entry name" value="Ser/Thr-sp_prot-phosphatase"/>
</dbReference>
<name>A0A0N4Z6R6_PARTI</name>
<evidence type="ECO:0000313" key="8">
    <source>
        <dbReference type="WBParaSite" id="PTRK_0000287100.1"/>
    </source>
</evidence>
<comment type="catalytic activity">
    <reaction evidence="5">
        <text>O-phospho-L-threonyl-[protein] + H2O = L-threonyl-[protein] + phosphate</text>
        <dbReference type="Rhea" id="RHEA:47004"/>
        <dbReference type="Rhea" id="RHEA-COMP:11060"/>
        <dbReference type="Rhea" id="RHEA-COMP:11605"/>
        <dbReference type="ChEBI" id="CHEBI:15377"/>
        <dbReference type="ChEBI" id="CHEBI:30013"/>
        <dbReference type="ChEBI" id="CHEBI:43474"/>
        <dbReference type="ChEBI" id="CHEBI:61977"/>
        <dbReference type="EC" id="3.1.3.16"/>
    </reaction>
</comment>
<keyword evidence="3 5" id="KW-0378">Hydrolase</keyword>
<organism evidence="7 8">
    <name type="scientific">Parastrongyloides trichosuri</name>
    <name type="common">Possum-specific nematode worm</name>
    <dbReference type="NCBI Taxonomy" id="131310"/>
    <lineage>
        <taxon>Eukaryota</taxon>
        <taxon>Metazoa</taxon>
        <taxon>Ecdysozoa</taxon>
        <taxon>Nematoda</taxon>
        <taxon>Chromadorea</taxon>
        <taxon>Rhabditida</taxon>
        <taxon>Tylenchina</taxon>
        <taxon>Panagrolaimomorpha</taxon>
        <taxon>Strongyloidoidea</taxon>
        <taxon>Strongyloididae</taxon>
        <taxon>Parastrongyloides</taxon>
    </lineage>
</organism>
<dbReference type="AlphaFoldDB" id="A0A0N4Z6R6"/>
<dbReference type="PROSITE" id="PS00125">
    <property type="entry name" value="SER_THR_PHOSPHATASE"/>
    <property type="match status" value="1"/>
</dbReference>
<dbReference type="InterPro" id="IPR004843">
    <property type="entry name" value="Calcineurin-like_PHP"/>
</dbReference>
<evidence type="ECO:0000256" key="4">
    <source>
        <dbReference type="ARBA" id="ARBA00023211"/>
    </source>
</evidence>
<dbReference type="InterPro" id="IPR029052">
    <property type="entry name" value="Metallo-depent_PP-like"/>
</dbReference>
<dbReference type="Gene3D" id="3.60.21.10">
    <property type="match status" value="1"/>
</dbReference>